<dbReference type="RefSeq" id="WP_179279958.1">
    <property type="nucleotide sequence ID" value="NZ_FZOF01000014.1"/>
</dbReference>
<gene>
    <name evidence="2" type="ORF">SAMN05216252_11483</name>
</gene>
<proteinExistence type="predicted"/>
<evidence type="ECO:0000313" key="2">
    <source>
        <dbReference type="EMBL" id="SNT10509.1"/>
    </source>
</evidence>
<accession>A0A239JXX7</accession>
<feature type="compositionally biased region" description="Low complexity" evidence="1">
    <location>
        <begin position="143"/>
        <end position="171"/>
    </location>
</feature>
<dbReference type="EMBL" id="FZOF01000014">
    <property type="protein sequence ID" value="SNT10509.1"/>
    <property type="molecule type" value="Genomic_DNA"/>
</dbReference>
<protein>
    <submittedName>
        <fullName evidence="2">Uncharacterized protein</fullName>
    </submittedName>
</protein>
<evidence type="ECO:0000313" key="3">
    <source>
        <dbReference type="Proteomes" id="UP000198280"/>
    </source>
</evidence>
<feature type="region of interest" description="Disordered" evidence="1">
    <location>
        <begin position="138"/>
        <end position="187"/>
    </location>
</feature>
<dbReference type="AlphaFoldDB" id="A0A239JXX7"/>
<sequence length="187" mass="18619">MSLIKKAFEVIEKGFDASGDAIHDFTVNRRTAELFLKLGVAVYAEQRLGGSHEPVEKMFEALEGHVAENGEVELDHLKEAREVLGEAFVAKHTAEIEAEEAAEAKAVEEAKAAAAAAAAAATPAAPVAPVAAPVAAPAPPVAAPAVPAQAPAAPVEAAAPAVPAPAAAPAEAPAPAPAAPVESTPAG</sequence>
<evidence type="ECO:0000256" key="1">
    <source>
        <dbReference type="SAM" id="MobiDB-lite"/>
    </source>
</evidence>
<keyword evidence="3" id="KW-1185">Reference proteome</keyword>
<organism evidence="2 3">
    <name type="scientific">Actinacidiphila glaucinigra</name>
    <dbReference type="NCBI Taxonomy" id="235986"/>
    <lineage>
        <taxon>Bacteria</taxon>
        <taxon>Bacillati</taxon>
        <taxon>Actinomycetota</taxon>
        <taxon>Actinomycetes</taxon>
        <taxon>Kitasatosporales</taxon>
        <taxon>Streptomycetaceae</taxon>
        <taxon>Actinacidiphila</taxon>
    </lineage>
</organism>
<name>A0A239JXX7_9ACTN</name>
<reference evidence="2 3" key="1">
    <citation type="submission" date="2017-06" db="EMBL/GenBank/DDBJ databases">
        <authorList>
            <person name="Kim H.J."/>
            <person name="Triplett B.A."/>
        </authorList>
    </citation>
    <scope>NUCLEOTIDE SEQUENCE [LARGE SCALE GENOMIC DNA]</scope>
    <source>
        <strain evidence="2 3">CGMCC 4.1858</strain>
    </source>
</reference>
<dbReference type="Proteomes" id="UP000198280">
    <property type="component" value="Unassembled WGS sequence"/>
</dbReference>